<comment type="subunit">
    <text evidence="4">UreD, UreF and UreG form a complex that acts as a GTP-hydrolysis-dependent molecular chaperone, activating the urease apoprotein by helping to assemble the nickel containing metallocenter of UreC. The UreE protein probably delivers the nickel.</text>
</comment>
<dbReference type="GO" id="GO:0016151">
    <property type="term" value="F:nickel cation binding"/>
    <property type="evidence" value="ECO:0007669"/>
    <property type="project" value="UniProtKB-UniRule"/>
</dbReference>
<accession>A0A545SYT0</accession>
<dbReference type="GO" id="GO:0005737">
    <property type="term" value="C:cytoplasm"/>
    <property type="evidence" value="ECO:0007669"/>
    <property type="project" value="UniProtKB-SubCell"/>
</dbReference>
<dbReference type="PANTHER" id="PTHR33643">
    <property type="entry name" value="UREASE ACCESSORY PROTEIN D"/>
    <property type="match status" value="1"/>
</dbReference>
<dbReference type="OrthoDB" id="9798842at2"/>
<dbReference type="AlphaFoldDB" id="A0A545SYT0"/>
<keyword evidence="3 4" id="KW-0143">Chaperone</keyword>
<evidence type="ECO:0000313" key="5">
    <source>
        <dbReference type="EMBL" id="TQV70126.1"/>
    </source>
</evidence>
<keyword evidence="6" id="KW-1185">Reference proteome</keyword>
<evidence type="ECO:0000256" key="1">
    <source>
        <dbReference type="ARBA" id="ARBA00007177"/>
    </source>
</evidence>
<name>A0A545SYT0_9GAMM</name>
<dbReference type="Pfam" id="PF01774">
    <property type="entry name" value="UreD"/>
    <property type="match status" value="1"/>
</dbReference>
<dbReference type="EMBL" id="VHSG01000025">
    <property type="protein sequence ID" value="TQV70126.1"/>
    <property type="molecule type" value="Genomic_DNA"/>
</dbReference>
<evidence type="ECO:0000256" key="3">
    <source>
        <dbReference type="ARBA" id="ARBA00023186"/>
    </source>
</evidence>
<dbReference type="HAMAP" id="MF_01384">
    <property type="entry name" value="UreD"/>
    <property type="match status" value="1"/>
</dbReference>
<dbReference type="Proteomes" id="UP000319732">
    <property type="component" value="Unassembled WGS sequence"/>
</dbReference>
<reference evidence="5 6" key="1">
    <citation type="submission" date="2019-06" db="EMBL/GenBank/DDBJ databases">
        <title>Whole genome sequence for Cellvibrionaceae sp. R142.</title>
        <authorList>
            <person name="Wang G."/>
        </authorList>
    </citation>
    <scope>NUCLEOTIDE SEQUENCE [LARGE SCALE GENOMIC DNA]</scope>
    <source>
        <strain evidence="5 6">R142</strain>
    </source>
</reference>
<dbReference type="InterPro" id="IPR002669">
    <property type="entry name" value="UreD"/>
</dbReference>
<proteinExistence type="inferred from homology"/>
<comment type="similarity">
    <text evidence="1 4">Belongs to the UreD family.</text>
</comment>
<keyword evidence="2 4" id="KW-0996">Nickel insertion</keyword>
<dbReference type="PANTHER" id="PTHR33643:SF1">
    <property type="entry name" value="UREASE ACCESSORY PROTEIN D"/>
    <property type="match status" value="1"/>
</dbReference>
<keyword evidence="4" id="KW-0963">Cytoplasm</keyword>
<comment type="subcellular location">
    <subcellularLocation>
        <location evidence="4">Cytoplasm</location>
    </subcellularLocation>
</comment>
<comment type="function">
    <text evidence="4">Required for maturation of urease via the functional incorporation of the urease nickel metallocenter.</text>
</comment>
<comment type="caution">
    <text evidence="5">The sequence shown here is derived from an EMBL/GenBank/DDBJ whole genome shotgun (WGS) entry which is preliminary data.</text>
</comment>
<protein>
    <recommendedName>
        <fullName evidence="4">Urease accessory protein UreD</fullName>
    </recommendedName>
</protein>
<organism evidence="5 6">
    <name type="scientific">Exilibacterium tricleocarpae</name>
    <dbReference type="NCBI Taxonomy" id="2591008"/>
    <lineage>
        <taxon>Bacteria</taxon>
        <taxon>Pseudomonadati</taxon>
        <taxon>Pseudomonadota</taxon>
        <taxon>Gammaproteobacteria</taxon>
        <taxon>Cellvibrionales</taxon>
        <taxon>Cellvibrionaceae</taxon>
        <taxon>Exilibacterium</taxon>
    </lineage>
</organism>
<evidence type="ECO:0000256" key="4">
    <source>
        <dbReference type="HAMAP-Rule" id="MF_01384"/>
    </source>
</evidence>
<evidence type="ECO:0000256" key="2">
    <source>
        <dbReference type="ARBA" id="ARBA00022988"/>
    </source>
</evidence>
<gene>
    <name evidence="4" type="primary">ureD</name>
    <name evidence="5" type="ORF">FKG94_21615</name>
</gene>
<evidence type="ECO:0000313" key="6">
    <source>
        <dbReference type="Proteomes" id="UP000319732"/>
    </source>
</evidence>
<sequence>MTAGVNIAGGEAVGQCWPASLELVLTAAPATRLSRCRHRGPLYVQKPFYPEGADWAHIYLLHPPGGIVSGDSLEISVQAQAGAGALLTTPGAARVYRARAAPALSEQRQSVRLRVDDGAALEWLPMETIVFDGARVRLDTQIELASKGRCIAWEITCFGLPASGEWFRRGTFTQHYQVSRDGRPLFVDHLALAENRARFLAAKAGMGGQPVTGFLLAGPVDESSVPPEQLQALRQVPAALALPDAGSITLVNGFYVGRYLGASAAGARRLFMAWWQLLRPLLLRRDACAPRIWCT</sequence>
<dbReference type="RefSeq" id="WP_142929030.1">
    <property type="nucleotide sequence ID" value="NZ_ML660103.1"/>
</dbReference>